<dbReference type="InterPro" id="IPR009388">
    <property type="entry name" value="PSII_PsbY"/>
</dbReference>
<reference evidence="10 11" key="1">
    <citation type="journal article" date="2021" name="Hortic Res">
        <title>The domestication of Cucurbita argyrosperma as revealed by the genome of its wild relative.</title>
        <authorList>
            <person name="Barrera-Redondo J."/>
            <person name="Sanchez-de la Vega G."/>
            <person name="Aguirre-Liguori J.A."/>
            <person name="Castellanos-Morales G."/>
            <person name="Gutierrez-Guerrero Y.T."/>
            <person name="Aguirre-Dugua X."/>
            <person name="Aguirre-Planter E."/>
            <person name="Tenaillon M.I."/>
            <person name="Lira-Saade R."/>
            <person name="Eguiarte L.E."/>
        </authorList>
    </citation>
    <scope>NUCLEOTIDE SEQUENCE [LARGE SCALE GENOMIC DNA]</scope>
    <source>
        <strain evidence="10">JBR-2021</strain>
    </source>
</reference>
<comment type="subcellular location">
    <subcellularLocation>
        <location evidence="1">Membrane</location>
    </subcellularLocation>
</comment>
<gene>
    <name evidence="10" type="ORF">SDJN03_06798</name>
</gene>
<dbReference type="GO" id="GO:0045454">
    <property type="term" value="P:cell redox homeostasis"/>
    <property type="evidence" value="ECO:0007669"/>
    <property type="project" value="TreeGrafter"/>
</dbReference>
<comment type="caution">
    <text evidence="10">The sequence shown here is derived from an EMBL/GenBank/DDBJ whole genome shotgun (WGS) entry which is preliminary data.</text>
</comment>
<dbReference type="PANTHER" id="PTHR34790:SF2">
    <property type="entry name" value="PHOTOSYSTEM II CORE COMPLEX PROTEINS PSBY, CHLOROPLASTIC"/>
    <property type="match status" value="1"/>
</dbReference>
<keyword evidence="11" id="KW-1185">Reference proteome</keyword>
<evidence type="ECO:0000256" key="9">
    <source>
        <dbReference type="SAM" id="Phobius"/>
    </source>
</evidence>
<dbReference type="GO" id="GO:0030145">
    <property type="term" value="F:manganese ion binding"/>
    <property type="evidence" value="ECO:0007669"/>
    <property type="project" value="InterPro"/>
</dbReference>
<keyword evidence="2" id="KW-0602">Photosynthesis</keyword>
<evidence type="ECO:0000313" key="10">
    <source>
        <dbReference type="EMBL" id="KAG6601565.1"/>
    </source>
</evidence>
<name>A0AAV6NU60_9ROSI</name>
<evidence type="ECO:0000256" key="4">
    <source>
        <dbReference type="ARBA" id="ARBA00022989"/>
    </source>
</evidence>
<dbReference type="AlphaFoldDB" id="A0AAV6NU60"/>
<dbReference type="Pfam" id="PF06298">
    <property type="entry name" value="PsbY"/>
    <property type="match status" value="1"/>
</dbReference>
<evidence type="ECO:0000256" key="7">
    <source>
        <dbReference type="ARBA" id="ARBA00023276"/>
    </source>
</evidence>
<keyword evidence="6 9" id="KW-0472">Membrane</keyword>
<dbReference type="Proteomes" id="UP000685013">
    <property type="component" value="Chromosome 4"/>
</dbReference>
<feature type="non-terminal residue" evidence="10">
    <location>
        <position position="1"/>
    </location>
</feature>
<evidence type="ECO:0000256" key="1">
    <source>
        <dbReference type="ARBA" id="ARBA00004370"/>
    </source>
</evidence>
<keyword evidence="7" id="KW-0604">Photosystem II</keyword>
<protein>
    <submittedName>
        <fullName evidence="10">Uncharacterized protein</fullName>
    </submittedName>
</protein>
<dbReference type="InterPro" id="IPR038760">
    <property type="entry name" value="PsbY_plant"/>
</dbReference>
<evidence type="ECO:0000256" key="8">
    <source>
        <dbReference type="SAM" id="MobiDB-lite"/>
    </source>
</evidence>
<accession>A0AAV6NU60</accession>
<evidence type="ECO:0000256" key="2">
    <source>
        <dbReference type="ARBA" id="ARBA00022531"/>
    </source>
</evidence>
<evidence type="ECO:0000256" key="5">
    <source>
        <dbReference type="ARBA" id="ARBA00023078"/>
    </source>
</evidence>
<evidence type="ECO:0000256" key="6">
    <source>
        <dbReference type="ARBA" id="ARBA00023136"/>
    </source>
</evidence>
<dbReference type="PANTHER" id="PTHR34790">
    <property type="entry name" value="PHOTOSYSTEM II CORE COMPLEX PROTEINS PSBY, CHLOROPLASTIC"/>
    <property type="match status" value="1"/>
</dbReference>
<organism evidence="10 11">
    <name type="scientific">Cucurbita argyrosperma subsp. sororia</name>
    <dbReference type="NCBI Taxonomy" id="37648"/>
    <lineage>
        <taxon>Eukaryota</taxon>
        <taxon>Viridiplantae</taxon>
        <taxon>Streptophyta</taxon>
        <taxon>Embryophyta</taxon>
        <taxon>Tracheophyta</taxon>
        <taxon>Spermatophyta</taxon>
        <taxon>Magnoliopsida</taxon>
        <taxon>eudicotyledons</taxon>
        <taxon>Gunneridae</taxon>
        <taxon>Pentapetalae</taxon>
        <taxon>rosids</taxon>
        <taxon>fabids</taxon>
        <taxon>Cucurbitales</taxon>
        <taxon>Cucurbitaceae</taxon>
        <taxon>Cucurbiteae</taxon>
        <taxon>Cucurbita</taxon>
    </lineage>
</organism>
<proteinExistence type="predicted"/>
<sequence>MRTEKAVIAGLGLGGLLASGLLGTPEAMAAEASNDARGQLLLIVVAPAILWVLYNILQPALNQLNRMRSLGKGKKKSSEGGRASVRGFQSPLHRGSGRPGGAGIEEDRCLGFHRNGLGALPAARG</sequence>
<evidence type="ECO:0000313" key="11">
    <source>
        <dbReference type="Proteomes" id="UP000685013"/>
    </source>
</evidence>
<dbReference type="GO" id="GO:0009534">
    <property type="term" value="C:chloroplast thylakoid"/>
    <property type="evidence" value="ECO:0007669"/>
    <property type="project" value="TreeGrafter"/>
</dbReference>
<dbReference type="EMBL" id="JAGKQH010000004">
    <property type="protein sequence ID" value="KAG6601565.1"/>
    <property type="molecule type" value="Genomic_DNA"/>
</dbReference>
<keyword evidence="3 9" id="KW-0812">Transmembrane</keyword>
<keyword evidence="5" id="KW-0793">Thylakoid</keyword>
<evidence type="ECO:0000256" key="3">
    <source>
        <dbReference type="ARBA" id="ARBA00022692"/>
    </source>
</evidence>
<dbReference type="GO" id="GO:0015979">
    <property type="term" value="P:photosynthesis"/>
    <property type="evidence" value="ECO:0007669"/>
    <property type="project" value="UniProtKB-KW"/>
</dbReference>
<keyword evidence="4 9" id="KW-1133">Transmembrane helix</keyword>
<dbReference type="GO" id="GO:0009523">
    <property type="term" value="C:photosystem II"/>
    <property type="evidence" value="ECO:0007669"/>
    <property type="project" value="UniProtKB-KW"/>
</dbReference>
<feature type="region of interest" description="Disordered" evidence="8">
    <location>
        <begin position="70"/>
        <end position="105"/>
    </location>
</feature>
<feature type="transmembrane region" description="Helical" evidence="9">
    <location>
        <begin position="39"/>
        <end position="57"/>
    </location>
</feature>